<reference evidence="3 4" key="1">
    <citation type="journal article" date="2013" name="Stand. Genomic Sci.">
        <title>Complete genome sequence of Dehalobacter restrictus PER-K23(T.).</title>
        <authorList>
            <person name="Kruse T."/>
            <person name="Maillard J."/>
            <person name="Goodwin L."/>
            <person name="Woyke T."/>
            <person name="Teshima H."/>
            <person name="Bruce D."/>
            <person name="Detter C."/>
            <person name="Tapia R."/>
            <person name="Han C."/>
            <person name="Huntemann M."/>
            <person name="Wei C.L."/>
            <person name="Han J."/>
            <person name="Chen A."/>
            <person name="Kyrpides N."/>
            <person name="Szeto E."/>
            <person name="Markowitz V."/>
            <person name="Ivanova N."/>
            <person name="Pagani I."/>
            <person name="Pati A."/>
            <person name="Pitluck S."/>
            <person name="Nolan M."/>
            <person name="Holliger C."/>
            <person name="Smidt H."/>
        </authorList>
    </citation>
    <scope>NUCLEOTIDE SEQUENCE [LARGE SCALE GENOMIC DNA]</scope>
    <source>
        <strain evidence="4">DSM 9455</strain>
    </source>
</reference>
<name>A0ABN4BRT1_DEHRP</name>
<comment type="similarity">
    <text evidence="1 2">Belongs to the UPF0251 family.</text>
</comment>
<keyword evidence="4" id="KW-1185">Reference proteome</keyword>
<dbReference type="SUPFAM" id="SSF88659">
    <property type="entry name" value="Sigma3 and sigma4 domains of RNA polymerase sigma factors"/>
    <property type="match status" value="1"/>
</dbReference>
<dbReference type="EMBL" id="CP007033">
    <property type="protein sequence ID" value="AHF08727.1"/>
    <property type="molecule type" value="Genomic_DNA"/>
</dbReference>
<dbReference type="InterPro" id="IPR036388">
    <property type="entry name" value="WH-like_DNA-bd_sf"/>
</dbReference>
<dbReference type="PANTHER" id="PTHR37478:SF2">
    <property type="entry name" value="UPF0251 PROTEIN TK0562"/>
    <property type="match status" value="1"/>
</dbReference>
<evidence type="ECO:0000256" key="1">
    <source>
        <dbReference type="ARBA" id="ARBA00009350"/>
    </source>
</evidence>
<evidence type="ECO:0000313" key="4">
    <source>
        <dbReference type="Proteomes" id="UP000018934"/>
    </source>
</evidence>
<evidence type="ECO:0000313" key="3">
    <source>
        <dbReference type="EMBL" id="AHF08727.1"/>
    </source>
</evidence>
<organism evidence="3 4">
    <name type="scientific">Dehalobacter restrictus (strain DSM 9455 / PER-K23)</name>
    <dbReference type="NCBI Taxonomy" id="871738"/>
    <lineage>
        <taxon>Bacteria</taxon>
        <taxon>Bacillati</taxon>
        <taxon>Bacillota</taxon>
        <taxon>Clostridia</taxon>
        <taxon>Eubacteriales</taxon>
        <taxon>Desulfitobacteriaceae</taxon>
        <taxon>Dehalobacter</taxon>
    </lineage>
</organism>
<protein>
    <recommendedName>
        <fullName evidence="2">UPF0251 protein DEHRE_00090</fullName>
    </recommendedName>
</protein>
<proteinExistence type="inferred from homology"/>
<dbReference type="PANTHER" id="PTHR37478">
    <property type="match status" value="1"/>
</dbReference>
<accession>A0ABN4BRT1</accession>
<dbReference type="RefSeq" id="WP_025204861.1">
    <property type="nucleotide sequence ID" value="NZ_CP007033.1"/>
</dbReference>
<dbReference type="InterPro" id="IPR013324">
    <property type="entry name" value="RNA_pol_sigma_r3/r4-like"/>
</dbReference>
<dbReference type="HAMAP" id="MF_00674">
    <property type="entry name" value="UPF0251"/>
    <property type="match status" value="1"/>
</dbReference>
<gene>
    <name evidence="3" type="ORF">DEHRE_00090</name>
</gene>
<dbReference type="Pfam" id="PF02001">
    <property type="entry name" value="DUF134"/>
    <property type="match status" value="1"/>
</dbReference>
<dbReference type="InterPro" id="IPR002852">
    <property type="entry name" value="UPF0251"/>
</dbReference>
<sequence length="126" mass="14472">MPRPRKWRKVCCLPESSLFGPLNAAIDQENLVLMLVDEYETIRLIDLQGFTQEECAEQMHIARTTVQRIYNDARKKMAESLVNGKVLRIEGGDYELCKGLEKTCRCGGCYRHRCRTEFSGPDEKGN</sequence>
<evidence type="ECO:0000256" key="2">
    <source>
        <dbReference type="HAMAP-Rule" id="MF_00674"/>
    </source>
</evidence>
<dbReference type="Gene3D" id="1.10.10.10">
    <property type="entry name" value="Winged helix-like DNA-binding domain superfamily/Winged helix DNA-binding domain"/>
    <property type="match status" value="1"/>
</dbReference>
<dbReference type="Proteomes" id="UP000018934">
    <property type="component" value="Chromosome"/>
</dbReference>